<dbReference type="EC" id="3.4.24.-" evidence="4"/>
<comment type="caution">
    <text evidence="3">Lacks conserved residue(s) required for the propagation of feature annotation.</text>
</comment>
<dbReference type="InterPro" id="IPR006026">
    <property type="entry name" value="Peptidase_Metallo"/>
</dbReference>
<feature type="active site" evidence="3">
    <location>
        <position position="162"/>
    </location>
</feature>
<dbReference type="SMART" id="SM00235">
    <property type="entry name" value="ZnMc"/>
    <property type="match status" value="1"/>
</dbReference>
<evidence type="ECO:0000256" key="4">
    <source>
        <dbReference type="RuleBase" id="RU361183"/>
    </source>
</evidence>
<dbReference type="Gene3D" id="3.40.390.10">
    <property type="entry name" value="Collagenase (Catalytic Domain)"/>
    <property type="match status" value="1"/>
</dbReference>
<comment type="cofactor">
    <cofactor evidence="3 4">
        <name>Zn(2+)</name>
        <dbReference type="ChEBI" id="CHEBI:29105"/>
    </cofactor>
    <text evidence="3 4">Binds 1 zinc ion per subunit.</text>
</comment>
<comment type="subunit">
    <text evidence="1">Monomer.</text>
</comment>
<dbReference type="GO" id="GO:0008270">
    <property type="term" value="F:zinc ion binding"/>
    <property type="evidence" value="ECO:0007669"/>
    <property type="project" value="UniProtKB-UniRule"/>
</dbReference>
<dbReference type="GO" id="GO:0004222">
    <property type="term" value="F:metalloendopeptidase activity"/>
    <property type="evidence" value="ECO:0007669"/>
    <property type="project" value="UniProtKB-UniRule"/>
</dbReference>
<dbReference type="InterPro" id="IPR024079">
    <property type="entry name" value="MetalloPept_cat_dom_sf"/>
</dbReference>
<accession>A0A090X942</accession>
<sequence length="283" mass="31522">MILDVGFLLRGPRGWPGQGALLVLASVWLSAAWAAPLRRNPPCRRHLGNIAMENYGLFEGDILLPGNMTDRTAVTSDTALWPDGVIPFVVESSLGRNTAAIEDAMKGIEAETCLRFVPRTTERDFITLFKGPGCYSAVGRMGNAQPLSLGDGCVFRGTIIHELLHAVGFYHEHSRSDRDQYINVFLQNVDPRSVSQFQRLESWQNRLISPFDFDSVMLYGSSAFARGPGLQHHARLRTGHVWPRSSTRRAWTTSDARRVNVLYHCSLNGQSNSKNKKTRPSSP</sequence>
<feature type="binding site" evidence="3">
    <location>
        <position position="171"/>
    </location>
    <ligand>
        <name>Zn(2+)</name>
        <dbReference type="ChEBI" id="CHEBI:29105"/>
        <note>catalytic</note>
    </ligand>
</feature>
<reference evidence="6" key="1">
    <citation type="journal article" date="2015" name="PLoS Negl. Trop. Dis.">
        <title>Deep Sequencing Analysis of the Ixodes ricinus Haemocytome.</title>
        <authorList>
            <person name="Kotsyfakis M."/>
            <person name="Kopacek P."/>
            <person name="Franta Z."/>
            <person name="Pedra J.H."/>
            <person name="Ribeiro J.M."/>
        </authorList>
    </citation>
    <scope>NUCLEOTIDE SEQUENCE</scope>
</reference>
<proteinExistence type="evidence at transcript level"/>
<evidence type="ECO:0000256" key="3">
    <source>
        <dbReference type="PROSITE-ProRule" id="PRU01211"/>
    </source>
</evidence>
<feature type="domain" description="Peptidase M12A" evidence="5">
    <location>
        <begin position="72"/>
        <end position="266"/>
    </location>
</feature>
<keyword evidence="3 4" id="KW-0482">Metalloprotease</keyword>
<dbReference type="AlphaFoldDB" id="A0A090X942"/>
<keyword evidence="3 4" id="KW-0378">Hydrolase</keyword>
<organism evidence="6">
    <name type="scientific">Ixodes ricinus</name>
    <name type="common">Common tick</name>
    <name type="synonym">Acarus ricinus</name>
    <dbReference type="NCBI Taxonomy" id="34613"/>
    <lineage>
        <taxon>Eukaryota</taxon>
        <taxon>Metazoa</taxon>
        <taxon>Ecdysozoa</taxon>
        <taxon>Arthropoda</taxon>
        <taxon>Chelicerata</taxon>
        <taxon>Arachnida</taxon>
        <taxon>Acari</taxon>
        <taxon>Parasitiformes</taxon>
        <taxon>Ixodida</taxon>
        <taxon>Ixodoidea</taxon>
        <taxon>Ixodidae</taxon>
        <taxon>Ixodinae</taxon>
        <taxon>Ixodes</taxon>
    </lineage>
</organism>
<dbReference type="SUPFAM" id="SSF55486">
    <property type="entry name" value="Metalloproteases ('zincins'), catalytic domain"/>
    <property type="match status" value="1"/>
</dbReference>
<feature type="binding site" evidence="3">
    <location>
        <position position="165"/>
    </location>
    <ligand>
        <name>Zn(2+)</name>
        <dbReference type="ChEBI" id="CHEBI:29105"/>
        <note>catalytic</note>
    </ligand>
</feature>
<dbReference type="GO" id="GO:0006508">
    <property type="term" value="P:proteolysis"/>
    <property type="evidence" value="ECO:0007669"/>
    <property type="project" value="UniProtKB-KW"/>
</dbReference>
<comment type="function">
    <text evidence="2">Zinc metalloprotease. Provoques deadhesion of endothelial cells from cell cultures, and also degradation of fibronectin, fibrinogen and gelatin in vitro. Its role in the venom is not fully understood but it might act as a spreading factor that facilitates diffusion of other venom toxins. Alternatively, it might be involved in the proteolytic processing of other venom toxins or it might play a role in extra-oral digestion of prey.</text>
</comment>
<dbReference type="EMBL" id="GBIH01001589">
    <property type="protein sequence ID" value="JAC93121.1"/>
    <property type="molecule type" value="mRNA"/>
</dbReference>
<keyword evidence="3 4" id="KW-0645">Protease</keyword>
<protein>
    <recommendedName>
        <fullName evidence="4">Metalloendopeptidase</fullName>
        <ecNumber evidence="4">3.4.24.-</ecNumber>
    </recommendedName>
</protein>
<dbReference type="CDD" id="cd04280">
    <property type="entry name" value="ZnMc_astacin_like"/>
    <property type="match status" value="1"/>
</dbReference>
<keyword evidence="3 4" id="KW-0862">Zinc</keyword>
<keyword evidence="3 4" id="KW-0479">Metal-binding</keyword>
<dbReference type="InterPro" id="IPR034035">
    <property type="entry name" value="Astacin-like_dom"/>
</dbReference>
<name>A0A090X942_IXORI</name>
<dbReference type="PANTHER" id="PTHR10127">
    <property type="entry name" value="DISCOIDIN, CUB, EGF, LAMININ , AND ZINC METALLOPROTEASE DOMAIN CONTAINING"/>
    <property type="match status" value="1"/>
</dbReference>
<evidence type="ECO:0000256" key="1">
    <source>
        <dbReference type="ARBA" id="ARBA00011245"/>
    </source>
</evidence>
<dbReference type="InterPro" id="IPR001506">
    <property type="entry name" value="Peptidase_M12A"/>
</dbReference>
<dbReference type="PANTHER" id="PTHR10127:SF883">
    <property type="entry name" value="ZINC METALLOPROTEINASE NAS-8"/>
    <property type="match status" value="1"/>
</dbReference>
<dbReference type="PRINTS" id="PR00480">
    <property type="entry name" value="ASTACIN"/>
</dbReference>
<evidence type="ECO:0000259" key="5">
    <source>
        <dbReference type="PROSITE" id="PS51864"/>
    </source>
</evidence>
<dbReference type="Pfam" id="PF01400">
    <property type="entry name" value="Astacin"/>
    <property type="match status" value="1"/>
</dbReference>
<evidence type="ECO:0000256" key="2">
    <source>
        <dbReference type="ARBA" id="ARBA00025529"/>
    </source>
</evidence>
<evidence type="ECO:0000313" key="6">
    <source>
        <dbReference type="EMBL" id="JAC93121.1"/>
    </source>
</evidence>
<dbReference type="PROSITE" id="PS51864">
    <property type="entry name" value="ASTACIN"/>
    <property type="match status" value="1"/>
</dbReference>
<feature type="binding site" evidence="3">
    <location>
        <position position="161"/>
    </location>
    <ligand>
        <name>Zn(2+)</name>
        <dbReference type="ChEBI" id="CHEBI:29105"/>
        <note>catalytic</note>
    </ligand>
</feature>